<gene>
    <name evidence="3" type="ORF">N0V83_004909</name>
</gene>
<evidence type="ECO:0000259" key="2">
    <source>
        <dbReference type="Pfam" id="PF26652"/>
    </source>
</evidence>
<accession>A0A9W9CM13</accession>
<evidence type="ECO:0000313" key="4">
    <source>
        <dbReference type="Proteomes" id="UP001140560"/>
    </source>
</evidence>
<keyword evidence="4" id="KW-1185">Reference proteome</keyword>
<comment type="caution">
    <text evidence="3">The sequence shown here is derived from an EMBL/GenBank/DDBJ whole genome shotgun (WGS) entry which is preliminary data.</text>
</comment>
<protein>
    <recommendedName>
        <fullName evidence="2">Probable double zinc ribbon domain-containing protein</fullName>
    </recommendedName>
</protein>
<dbReference type="EMBL" id="JAPEUY010000008">
    <property type="protein sequence ID" value="KAJ4370391.1"/>
    <property type="molecule type" value="Genomic_DNA"/>
</dbReference>
<dbReference type="Proteomes" id="UP001140560">
    <property type="component" value="Unassembled WGS sequence"/>
</dbReference>
<dbReference type="Pfam" id="PF26652">
    <property type="entry name" value="Zn_ribbon_double"/>
    <property type="match status" value="1"/>
</dbReference>
<feature type="region of interest" description="Disordered" evidence="1">
    <location>
        <begin position="249"/>
        <end position="289"/>
    </location>
</feature>
<organism evidence="3 4">
    <name type="scientific">Neocucurbitaria cava</name>
    <dbReference type="NCBI Taxonomy" id="798079"/>
    <lineage>
        <taxon>Eukaryota</taxon>
        <taxon>Fungi</taxon>
        <taxon>Dikarya</taxon>
        <taxon>Ascomycota</taxon>
        <taxon>Pezizomycotina</taxon>
        <taxon>Dothideomycetes</taxon>
        <taxon>Pleosporomycetidae</taxon>
        <taxon>Pleosporales</taxon>
        <taxon>Pleosporineae</taxon>
        <taxon>Cucurbitariaceae</taxon>
        <taxon>Neocucurbitaria</taxon>
    </lineage>
</organism>
<evidence type="ECO:0000313" key="3">
    <source>
        <dbReference type="EMBL" id="KAJ4370391.1"/>
    </source>
</evidence>
<dbReference type="OrthoDB" id="3793432at2759"/>
<reference evidence="3" key="1">
    <citation type="submission" date="2022-10" db="EMBL/GenBank/DDBJ databases">
        <title>Tapping the CABI collections for fungal endophytes: first genome assemblies for Collariella, Neodidymelliopsis, Ascochyta clinopodiicola, Didymella pomorum, Didymosphaeria variabile, Neocosmospora piperis and Neocucurbitaria cava.</title>
        <authorList>
            <person name="Hill R."/>
        </authorList>
    </citation>
    <scope>NUCLEOTIDE SEQUENCE</scope>
    <source>
        <strain evidence="3">IMI 356814</strain>
    </source>
</reference>
<sequence length="317" mass="35636">MSNSTKSFGKVAKALTAFLPHGQKKTFNQAFQEKLDKARPAEKAWTREDYMSAGVDVANPCLRTDASDGLWVCCCGHENTLVHYQGAFPFKYLKCGRCDHILCPHCRTSEILTPVQAHILHVELDEQSSARREEVRFCRLCRACGLMHRASMDGCHVRFSEDKCRCGEAFMKEGSYFYIGDVFAWRCDPAGRAVELSLDQKLAASERYLANQKTVPEKVKSSATELYPPPGLPRVQTSYFSLAQEPRPHQLPRGATVTDPSRPVRRGAVRRPRETSPSGGNLVRLENGPWTPDKLGATMVRRPYAYREGHELRAVNC</sequence>
<dbReference type="InterPro" id="IPR058253">
    <property type="entry name" value="Zn_ribbon_double"/>
</dbReference>
<evidence type="ECO:0000256" key="1">
    <source>
        <dbReference type="SAM" id="MobiDB-lite"/>
    </source>
</evidence>
<proteinExistence type="predicted"/>
<name>A0A9W9CM13_9PLEO</name>
<dbReference type="AlphaFoldDB" id="A0A9W9CM13"/>
<feature type="domain" description="Probable double zinc ribbon" evidence="2">
    <location>
        <begin position="69"/>
        <end position="193"/>
    </location>
</feature>